<dbReference type="GO" id="GO:0016887">
    <property type="term" value="F:ATP hydrolysis activity"/>
    <property type="evidence" value="ECO:0007669"/>
    <property type="project" value="InterPro"/>
</dbReference>
<dbReference type="EMBL" id="RIAS01000004">
    <property type="protein sequence ID" value="KAA8784037.1"/>
    <property type="molecule type" value="Genomic_DNA"/>
</dbReference>
<dbReference type="InterPro" id="IPR017871">
    <property type="entry name" value="ABC_transporter-like_CS"/>
</dbReference>
<dbReference type="InterPro" id="IPR027417">
    <property type="entry name" value="P-loop_NTPase"/>
</dbReference>
<accession>A0A5M9WQY1</accession>
<protein>
    <submittedName>
        <fullName evidence="5">ABC transporter ATP-binding protein</fullName>
    </submittedName>
</protein>
<dbReference type="Proteomes" id="UP000323664">
    <property type="component" value="Unassembled WGS sequence"/>
</dbReference>
<dbReference type="SUPFAM" id="SSF52540">
    <property type="entry name" value="P-loop containing nucleoside triphosphate hydrolases"/>
    <property type="match status" value="1"/>
</dbReference>
<proteinExistence type="predicted"/>
<dbReference type="Gene3D" id="3.40.50.300">
    <property type="entry name" value="P-loop containing nucleotide triphosphate hydrolases"/>
    <property type="match status" value="1"/>
</dbReference>
<dbReference type="PROSITE" id="PS50893">
    <property type="entry name" value="ABC_TRANSPORTER_2"/>
    <property type="match status" value="1"/>
</dbReference>
<comment type="caution">
    <text evidence="5">The sequence shown here is derived from an EMBL/GenBank/DDBJ whole genome shotgun (WGS) entry which is preliminary data.</text>
</comment>
<name>A0A5M9WQY1_PAEAM</name>
<evidence type="ECO:0000259" key="4">
    <source>
        <dbReference type="PROSITE" id="PS50893"/>
    </source>
</evidence>
<dbReference type="OrthoDB" id="9804819at2"/>
<dbReference type="SMART" id="SM00382">
    <property type="entry name" value="AAA"/>
    <property type="match status" value="1"/>
</dbReference>
<keyword evidence="1" id="KW-0813">Transport</keyword>
<dbReference type="PANTHER" id="PTHR42939:SF1">
    <property type="entry name" value="ABC TRANSPORTER ATP-BINDING PROTEIN ALBC-RELATED"/>
    <property type="match status" value="1"/>
</dbReference>
<dbReference type="GO" id="GO:0005524">
    <property type="term" value="F:ATP binding"/>
    <property type="evidence" value="ECO:0007669"/>
    <property type="project" value="UniProtKB-KW"/>
</dbReference>
<evidence type="ECO:0000313" key="6">
    <source>
        <dbReference type="Proteomes" id="UP000323664"/>
    </source>
</evidence>
<dbReference type="PANTHER" id="PTHR42939">
    <property type="entry name" value="ABC TRANSPORTER ATP-BINDING PROTEIN ALBC-RELATED"/>
    <property type="match status" value="1"/>
</dbReference>
<evidence type="ECO:0000256" key="2">
    <source>
        <dbReference type="ARBA" id="ARBA00022741"/>
    </source>
</evidence>
<evidence type="ECO:0000256" key="1">
    <source>
        <dbReference type="ARBA" id="ARBA00022448"/>
    </source>
</evidence>
<sequence length="293" mass="32868">MIHMEQVCYSYQKNKTSILNSVTLHENEPVIGAIWGRNGAGKTTLMSLLAGHNRPDSGTIQIMGQNPYNNLSAQGHLCYIQENHPLGKSWTMNDLVTIGSHFHSQWDQELAKRLIDAFELPSKQKMSKFSKGMKTAAQIILGLCSNASVTIMDEPTNGLDAEKRKLFYEALLETYENNPRLILISTHHIEEVQPLCESLIVVHQGKVLYHRPMEEVRERGVLLTGLIQDVELASVGTNIIESARMGTTGKVMIDDVYSKEWAAKAQLHGLSIEKATLQDYLVNVTRKQEEVRA</sequence>
<dbReference type="InterPro" id="IPR003593">
    <property type="entry name" value="AAA+_ATPase"/>
</dbReference>
<dbReference type="Pfam" id="PF00005">
    <property type="entry name" value="ABC_tran"/>
    <property type="match status" value="1"/>
</dbReference>
<dbReference type="InterPro" id="IPR003439">
    <property type="entry name" value="ABC_transporter-like_ATP-bd"/>
</dbReference>
<dbReference type="RefSeq" id="WP_123063909.1">
    <property type="nucleotide sequence ID" value="NZ_RIAS01000004.1"/>
</dbReference>
<dbReference type="AlphaFoldDB" id="A0A5M9WQY1"/>
<dbReference type="PROSITE" id="PS00211">
    <property type="entry name" value="ABC_TRANSPORTER_1"/>
    <property type="match status" value="1"/>
</dbReference>
<organism evidence="5 6">
    <name type="scientific">Paenibacillus amylolyticus</name>
    <dbReference type="NCBI Taxonomy" id="1451"/>
    <lineage>
        <taxon>Bacteria</taxon>
        <taxon>Bacillati</taxon>
        <taxon>Bacillota</taxon>
        <taxon>Bacilli</taxon>
        <taxon>Bacillales</taxon>
        <taxon>Paenibacillaceae</taxon>
        <taxon>Paenibacillus</taxon>
    </lineage>
</organism>
<feature type="domain" description="ABC transporter" evidence="4">
    <location>
        <begin position="2"/>
        <end position="229"/>
    </location>
</feature>
<gene>
    <name evidence="5" type="ORF">EC604_09275</name>
</gene>
<keyword evidence="3 5" id="KW-0067">ATP-binding</keyword>
<evidence type="ECO:0000256" key="3">
    <source>
        <dbReference type="ARBA" id="ARBA00022840"/>
    </source>
</evidence>
<keyword evidence="2" id="KW-0547">Nucleotide-binding</keyword>
<evidence type="ECO:0000313" key="5">
    <source>
        <dbReference type="EMBL" id="KAA8784037.1"/>
    </source>
</evidence>
<dbReference type="InterPro" id="IPR051782">
    <property type="entry name" value="ABC_Transporter_VariousFunc"/>
</dbReference>
<reference evidence="5 6" key="1">
    <citation type="journal article" date="2019" name="J. Ind. Microbiol. Biotechnol.">
        <title>Paenibacillus amylolyticus 27C64 has a diverse set of carbohydrate-active enzymes and complete pectin deconstruction system.</title>
        <authorList>
            <person name="Keggi C."/>
            <person name="Doran-Peterson J."/>
        </authorList>
    </citation>
    <scope>NUCLEOTIDE SEQUENCE [LARGE SCALE GENOMIC DNA]</scope>
    <source>
        <strain evidence="5 6">27C64</strain>
    </source>
</reference>